<keyword evidence="2" id="KW-1185">Reference proteome</keyword>
<name>A0A1I0SLA7_9SPHI</name>
<dbReference type="RefSeq" id="WP_208864319.1">
    <property type="nucleotide sequence ID" value="NZ_FOJM01000002.1"/>
</dbReference>
<dbReference type="GO" id="GO:0003677">
    <property type="term" value="F:DNA binding"/>
    <property type="evidence" value="ECO:0007669"/>
    <property type="project" value="InterPro"/>
</dbReference>
<dbReference type="AlphaFoldDB" id="A0A1I0SLA7"/>
<dbReference type="Gene3D" id="3.30.70.1290">
    <property type="entry name" value="Transposase IS200-like"/>
    <property type="match status" value="1"/>
</dbReference>
<gene>
    <name evidence="1" type="ORF">SAMN04488511_10221</name>
</gene>
<dbReference type="Proteomes" id="UP000198836">
    <property type="component" value="Unassembled WGS sequence"/>
</dbReference>
<reference evidence="2" key="1">
    <citation type="submission" date="2016-10" db="EMBL/GenBank/DDBJ databases">
        <authorList>
            <person name="Varghese N."/>
            <person name="Submissions S."/>
        </authorList>
    </citation>
    <scope>NUCLEOTIDE SEQUENCE [LARGE SCALE GENOMIC DNA]</scope>
    <source>
        <strain evidence="2">DSM 18130</strain>
    </source>
</reference>
<dbReference type="GO" id="GO:0004803">
    <property type="term" value="F:transposase activity"/>
    <property type="evidence" value="ECO:0007669"/>
    <property type="project" value="InterPro"/>
</dbReference>
<evidence type="ECO:0000313" key="1">
    <source>
        <dbReference type="EMBL" id="SFA40262.1"/>
    </source>
</evidence>
<sequence>MDKLFEARRKNYIEIGKIYFWTATINKWQKLLEKDIFKQIILNSFEYLSKLNKLDIFAFVIMPNHIHVILRTKELNGKETVQGSFLKYTAHEFKKLLSPSELVHYYRNAINKNYEFWQRDSLAIHLYTPKVAYQKLTYLHNNPCTSHWQLATEPEEYLYSSASFYEKSELKYTFLKDLRLEF</sequence>
<proteinExistence type="predicted"/>
<dbReference type="InterPro" id="IPR036515">
    <property type="entry name" value="Transposase_17_sf"/>
</dbReference>
<organism evidence="1 2">
    <name type="scientific">Pedobacter suwonensis</name>
    <dbReference type="NCBI Taxonomy" id="332999"/>
    <lineage>
        <taxon>Bacteria</taxon>
        <taxon>Pseudomonadati</taxon>
        <taxon>Bacteroidota</taxon>
        <taxon>Sphingobacteriia</taxon>
        <taxon>Sphingobacteriales</taxon>
        <taxon>Sphingobacteriaceae</taxon>
        <taxon>Pedobacter</taxon>
    </lineage>
</organism>
<protein>
    <submittedName>
        <fullName evidence="1">Transposase IS200 like</fullName>
    </submittedName>
</protein>
<accession>A0A1I0SLA7</accession>
<dbReference type="SUPFAM" id="SSF143422">
    <property type="entry name" value="Transposase IS200-like"/>
    <property type="match status" value="1"/>
</dbReference>
<dbReference type="STRING" id="332999.SAMN04488511_10221"/>
<dbReference type="GO" id="GO:0006313">
    <property type="term" value="P:DNA transposition"/>
    <property type="evidence" value="ECO:0007669"/>
    <property type="project" value="InterPro"/>
</dbReference>
<dbReference type="EMBL" id="FOJM01000002">
    <property type="protein sequence ID" value="SFA40262.1"/>
    <property type="molecule type" value="Genomic_DNA"/>
</dbReference>
<evidence type="ECO:0000313" key="2">
    <source>
        <dbReference type="Proteomes" id="UP000198836"/>
    </source>
</evidence>